<evidence type="ECO:0000256" key="6">
    <source>
        <dbReference type="ARBA" id="ARBA00022670"/>
    </source>
</evidence>
<evidence type="ECO:0000256" key="7">
    <source>
        <dbReference type="ARBA" id="ARBA00022723"/>
    </source>
</evidence>
<feature type="region of interest" description="Disordered" evidence="15">
    <location>
        <begin position="424"/>
        <end position="471"/>
    </location>
</feature>
<keyword evidence="6" id="KW-0645">Protease</keyword>
<evidence type="ECO:0000256" key="14">
    <source>
        <dbReference type="PROSITE-ProRule" id="PRU01379"/>
    </source>
</evidence>
<feature type="compositionally biased region" description="Basic and acidic residues" evidence="15">
    <location>
        <begin position="432"/>
        <end position="453"/>
    </location>
</feature>
<dbReference type="GO" id="GO:0004181">
    <property type="term" value="F:metallocarboxypeptidase activity"/>
    <property type="evidence" value="ECO:0007669"/>
    <property type="project" value="InterPro"/>
</dbReference>
<dbReference type="Gene3D" id="3.30.70.340">
    <property type="entry name" value="Metallocarboxypeptidase-like"/>
    <property type="match status" value="1"/>
</dbReference>
<comment type="similarity">
    <text evidence="3 14">Belongs to the peptidase M14 family.</text>
</comment>
<comment type="cofactor">
    <cofactor evidence="1">
        <name>Zn(2+)</name>
        <dbReference type="ChEBI" id="CHEBI:29105"/>
    </cofactor>
</comment>
<feature type="domain" description="Peptidase M14" evidence="16">
    <location>
        <begin position="126"/>
        <end position="416"/>
    </location>
</feature>
<evidence type="ECO:0000256" key="2">
    <source>
        <dbReference type="ARBA" id="ARBA00004613"/>
    </source>
</evidence>
<dbReference type="PANTHER" id="PTHR11705:SF91">
    <property type="entry name" value="FI01817P-RELATED"/>
    <property type="match status" value="1"/>
</dbReference>
<evidence type="ECO:0000256" key="4">
    <source>
        <dbReference type="ARBA" id="ARBA00022525"/>
    </source>
</evidence>
<evidence type="ECO:0000256" key="10">
    <source>
        <dbReference type="ARBA" id="ARBA00022833"/>
    </source>
</evidence>
<organism evidence="17 18">
    <name type="scientific">Arctia plantaginis</name>
    <name type="common">Wood tiger moth</name>
    <name type="synonym">Phalaena plantaginis</name>
    <dbReference type="NCBI Taxonomy" id="874455"/>
    <lineage>
        <taxon>Eukaryota</taxon>
        <taxon>Metazoa</taxon>
        <taxon>Ecdysozoa</taxon>
        <taxon>Arthropoda</taxon>
        <taxon>Hexapoda</taxon>
        <taxon>Insecta</taxon>
        <taxon>Pterygota</taxon>
        <taxon>Neoptera</taxon>
        <taxon>Endopterygota</taxon>
        <taxon>Lepidoptera</taxon>
        <taxon>Glossata</taxon>
        <taxon>Ditrysia</taxon>
        <taxon>Noctuoidea</taxon>
        <taxon>Erebidae</taxon>
        <taxon>Arctiinae</taxon>
        <taxon>Arctia</taxon>
    </lineage>
</organism>
<protein>
    <recommendedName>
        <fullName evidence="16">Peptidase M14 domain-containing protein</fullName>
    </recommendedName>
</protein>
<dbReference type="Gene3D" id="3.40.630.10">
    <property type="entry name" value="Zn peptidases"/>
    <property type="match status" value="2"/>
</dbReference>
<comment type="caution">
    <text evidence="17">The sequence shown here is derived from an EMBL/GenBank/DDBJ whole genome shotgun (WGS) entry which is preliminary data.</text>
</comment>
<keyword evidence="10" id="KW-0862">Zinc</keyword>
<reference evidence="17 18" key="1">
    <citation type="submission" date="2020-04" db="EMBL/GenBank/DDBJ databases">
        <authorList>
            <person name="Wallbank WR R."/>
            <person name="Pardo Diaz C."/>
            <person name="Kozak K."/>
            <person name="Martin S."/>
            <person name="Jiggins C."/>
            <person name="Moest M."/>
            <person name="Warren A I."/>
            <person name="Byers J.R.P. K."/>
            <person name="Montejo-Kovacevich G."/>
            <person name="Yen C E."/>
        </authorList>
    </citation>
    <scope>NUCLEOTIDE SEQUENCE [LARGE SCALE GENOMIC DNA]</scope>
</reference>
<evidence type="ECO:0000256" key="5">
    <source>
        <dbReference type="ARBA" id="ARBA00022645"/>
    </source>
</evidence>
<dbReference type="PANTHER" id="PTHR11705">
    <property type="entry name" value="PROTEASE FAMILY M14 CARBOXYPEPTIDASE A,B"/>
    <property type="match status" value="1"/>
</dbReference>
<evidence type="ECO:0000256" key="11">
    <source>
        <dbReference type="ARBA" id="ARBA00023049"/>
    </source>
</evidence>
<dbReference type="CDD" id="cd03860">
    <property type="entry name" value="M14_CP_A-B_like"/>
    <property type="match status" value="1"/>
</dbReference>
<feature type="active site" description="Proton donor/acceptor" evidence="14">
    <location>
        <position position="383"/>
    </location>
</feature>
<evidence type="ECO:0000259" key="16">
    <source>
        <dbReference type="PROSITE" id="PS52035"/>
    </source>
</evidence>
<comment type="function">
    <text evidence="13">Involved in the digestion of the blood meal.</text>
</comment>
<evidence type="ECO:0000313" key="18">
    <source>
        <dbReference type="Proteomes" id="UP000494106"/>
    </source>
</evidence>
<dbReference type="GO" id="GO:0008270">
    <property type="term" value="F:zinc ion binding"/>
    <property type="evidence" value="ECO:0007669"/>
    <property type="project" value="InterPro"/>
</dbReference>
<dbReference type="InterPro" id="IPR003146">
    <property type="entry name" value="M14A_act_pep"/>
</dbReference>
<keyword evidence="7" id="KW-0479">Metal-binding</keyword>
<feature type="domain" description="Peptidase M14" evidence="16">
    <location>
        <begin position="634"/>
        <end position="926"/>
    </location>
</feature>
<feature type="active site" description="Proton donor/acceptor" evidence="14">
    <location>
        <position position="893"/>
    </location>
</feature>
<evidence type="ECO:0000313" key="17">
    <source>
        <dbReference type="EMBL" id="CAB3230889.1"/>
    </source>
</evidence>
<evidence type="ECO:0000256" key="12">
    <source>
        <dbReference type="ARBA" id="ARBA00023157"/>
    </source>
</evidence>
<evidence type="ECO:0000256" key="8">
    <source>
        <dbReference type="ARBA" id="ARBA00022729"/>
    </source>
</evidence>
<dbReference type="Proteomes" id="UP000494106">
    <property type="component" value="Unassembled WGS sequence"/>
</dbReference>
<sequence>MPQSSSRRPSSSETYRSLRSKQNLKVISSQEIRDFEQYYEIESTPGQAFRDEHYVVDEFIFKTKNKNSSSYSSRSKPIMCALNDYLTRNVQSNKSIGPIKNVELGFKDKELKNDTDPTKVPMDWDNYHRLGVIHKFMDDLEFEFPSLCTTGVIGKSLENRDLKILKISNSDASNSRVWIDAGIHAREWIAPAVSTFVANHIARNFDSLPESVRNKDWYFMPVLNPDGYEYTHTSNRMWRKNKAYIRHKLFGVDLNRNFSLGWGGKGSSDVPTNSFYRGPRPFSEPESAAMRDIFLHSGVTFEVYITLHSFGQVIIMPFAYKDDLAPDYIKLLEGATVMSKAIYDTNGNTYKVGISKDVMYQASGTSNDWSHGEVGIPFCYLIELRSKKHKFKVPKEEIAETGLEILNCVIALMEFVDNYKTPNIGNCQDPASKSEKSEESISKENESKKKDETDIPEANITGTDLKPSKTKVTPVTVHPQAEVQFSYHSEVPVVHQAEVQVSNHSIASKQSSHQVEVQVNNLSDESLTSSHSNTQVWEVKFTRNGQREFLKSLNTVGAINIWKEEQSTMDVMVEGTWAPQVAHMLREKHVPYKIAMHDVNSLYEQEIVTNNCIGPPRNATKACMRTVPKMNWEKYHRLDTIYAFMDELALDYPELCTICCIGTTEEGRGIKMLKISNGNENNQGVWLDGATHAREWITVAVVTYIADQLAKNFKGYPDYITDKDWYILPVSNPDGYEYSHTTDRMWRKNRARYGDCIGVDLNRNWSCGWGEKGEEGSSEDPGSIFYRGPNPFSECETIAIKNVILQSGTDFKVFLSFHSYGESIIFPWGYTSDPCPDYVMLLEGGTTIAKGIYEISRHTYKVGSTKDVMYYAAGTSIDWSYGVANIPFSYMLELRGKEHRFLLPSECILTTATEVLNGVLNLLCFVCSNACMNHDSCSCPT</sequence>
<comment type="subcellular location">
    <subcellularLocation>
        <location evidence="2">Secreted</location>
    </subcellularLocation>
</comment>
<dbReference type="InterPro" id="IPR000834">
    <property type="entry name" value="Peptidase_M14"/>
</dbReference>
<proteinExistence type="inferred from homology"/>
<keyword evidence="4" id="KW-0964">Secreted</keyword>
<dbReference type="InterPro" id="IPR036990">
    <property type="entry name" value="M14A-like_propep"/>
</dbReference>
<gene>
    <name evidence="17" type="ORF">APLA_LOCUS4394</name>
</gene>
<dbReference type="OrthoDB" id="3626597at2759"/>
<dbReference type="SUPFAM" id="SSF54897">
    <property type="entry name" value="Protease propeptides/inhibitors"/>
    <property type="match status" value="1"/>
</dbReference>
<name>A0A8S0ZDZ0_ARCPL</name>
<dbReference type="SUPFAM" id="SSF53187">
    <property type="entry name" value="Zn-dependent exopeptidases"/>
    <property type="match status" value="2"/>
</dbReference>
<dbReference type="FunFam" id="3.40.630.10:FF:000040">
    <property type="entry name" value="zinc carboxypeptidase"/>
    <property type="match status" value="2"/>
</dbReference>
<keyword evidence="11" id="KW-0482">Metalloprotease</keyword>
<dbReference type="Pfam" id="PF00246">
    <property type="entry name" value="Peptidase_M14"/>
    <property type="match status" value="2"/>
</dbReference>
<keyword evidence="5" id="KW-0121">Carboxypeptidase</keyword>
<keyword evidence="12" id="KW-1015">Disulfide bond</keyword>
<dbReference type="SMART" id="SM00631">
    <property type="entry name" value="Zn_pept"/>
    <property type="match status" value="2"/>
</dbReference>
<dbReference type="GO" id="GO:0005615">
    <property type="term" value="C:extracellular space"/>
    <property type="evidence" value="ECO:0007669"/>
    <property type="project" value="TreeGrafter"/>
</dbReference>
<dbReference type="AlphaFoldDB" id="A0A8S0ZDZ0"/>
<keyword evidence="8" id="KW-0732">Signal</keyword>
<dbReference type="Pfam" id="PF02244">
    <property type="entry name" value="Propep_M14"/>
    <property type="match status" value="1"/>
</dbReference>
<dbReference type="PROSITE" id="PS52035">
    <property type="entry name" value="PEPTIDASE_M14"/>
    <property type="match status" value="2"/>
</dbReference>
<evidence type="ECO:0000256" key="13">
    <source>
        <dbReference type="ARBA" id="ARBA00057299"/>
    </source>
</evidence>
<evidence type="ECO:0000256" key="1">
    <source>
        <dbReference type="ARBA" id="ARBA00001947"/>
    </source>
</evidence>
<evidence type="ECO:0000256" key="15">
    <source>
        <dbReference type="SAM" id="MobiDB-lite"/>
    </source>
</evidence>
<dbReference type="GO" id="GO:0006508">
    <property type="term" value="P:proteolysis"/>
    <property type="evidence" value="ECO:0007669"/>
    <property type="project" value="UniProtKB-KW"/>
</dbReference>
<accession>A0A8S0ZDZ0</accession>
<keyword evidence="18" id="KW-1185">Reference proteome</keyword>
<evidence type="ECO:0000256" key="3">
    <source>
        <dbReference type="ARBA" id="ARBA00005988"/>
    </source>
</evidence>
<dbReference type="PRINTS" id="PR00765">
    <property type="entry name" value="CRBOXYPTASEA"/>
</dbReference>
<evidence type="ECO:0000256" key="9">
    <source>
        <dbReference type="ARBA" id="ARBA00022801"/>
    </source>
</evidence>
<dbReference type="EMBL" id="CADEBC010000428">
    <property type="protein sequence ID" value="CAB3230889.1"/>
    <property type="molecule type" value="Genomic_DNA"/>
</dbReference>
<keyword evidence="9" id="KW-0378">Hydrolase</keyword>